<dbReference type="EMBL" id="JAPEVB010000002">
    <property type="protein sequence ID" value="KAJ4393462.1"/>
    <property type="molecule type" value="Genomic_DNA"/>
</dbReference>
<evidence type="ECO:0000256" key="8">
    <source>
        <dbReference type="ARBA" id="ARBA00023326"/>
    </source>
</evidence>
<gene>
    <name evidence="11" type="ORF">N0V93_002674</name>
</gene>
<keyword evidence="6" id="KW-0119">Carbohydrate metabolism</keyword>
<reference evidence="11" key="1">
    <citation type="submission" date="2022-10" db="EMBL/GenBank/DDBJ databases">
        <title>Tapping the CABI collections for fungal endophytes: first genome assemblies for Collariella, Neodidymelliopsis, Ascochyta clinopodiicola, Didymella pomorum, Didymosphaeria variabile, Neocosmospora piperis and Neocucurbitaria cava.</title>
        <authorList>
            <person name="Hill R."/>
        </authorList>
    </citation>
    <scope>NUCLEOTIDE SEQUENCE</scope>
    <source>
        <strain evidence="11">IMI 355082</strain>
    </source>
</reference>
<evidence type="ECO:0000256" key="4">
    <source>
        <dbReference type="ARBA" id="ARBA00023001"/>
    </source>
</evidence>
<comment type="similarity">
    <text evidence="2 9">Belongs to the glycosyl hydrolase 7 (cellulase C) family.</text>
</comment>
<dbReference type="OrthoDB" id="412382at2759"/>
<evidence type="ECO:0000313" key="11">
    <source>
        <dbReference type="EMBL" id="KAJ4393462.1"/>
    </source>
</evidence>
<evidence type="ECO:0000256" key="3">
    <source>
        <dbReference type="ARBA" id="ARBA00022801"/>
    </source>
</evidence>
<dbReference type="GO" id="GO:0008810">
    <property type="term" value="F:cellulase activity"/>
    <property type="evidence" value="ECO:0007669"/>
    <property type="project" value="UniProtKB-EC"/>
</dbReference>
<protein>
    <recommendedName>
        <fullName evidence="9">Glucanase</fullName>
        <ecNumber evidence="9">3.2.1.-</ecNumber>
    </recommendedName>
</protein>
<proteinExistence type="inferred from homology"/>
<evidence type="ECO:0000313" key="12">
    <source>
        <dbReference type="Proteomes" id="UP001140453"/>
    </source>
</evidence>
<name>A0A9W9CZ71_9PEZI</name>
<evidence type="ECO:0000256" key="1">
    <source>
        <dbReference type="ARBA" id="ARBA00000966"/>
    </source>
</evidence>
<evidence type="ECO:0000256" key="10">
    <source>
        <dbReference type="SAM" id="SignalP"/>
    </source>
</evidence>
<evidence type="ECO:0000256" key="6">
    <source>
        <dbReference type="ARBA" id="ARBA00023277"/>
    </source>
</evidence>
<keyword evidence="10" id="KW-0732">Signal</keyword>
<sequence length="433" mass="45677">MSSARLLATSLLLSVVAAQSPDNTTEAHPKLTTYKCTTDGGCIAQNSSLVLEASQHNIYQRDNPTLNCGDYGSAPNATVCPDQETCQQNCAISGISDYTTHGVHTNGSDLTLIMLGDNGAEYSPRVYLMNEAEDAYEVLQLTGQEFTFDVDMAKLPCGMNSALYFVEMDGQGGQSSTDLTVAGAPYGTGYCDAQCYTTPFANGLANINGSGVCCSELDIWEANSRANQFAPHPCNETGLYMCDTASGECGSNGVCDKSGCGLNPYRTDTQFYGLDMVVDTTRPFSVVTQFPANEDGVLTSYKRLYVQDGKVIETPAVTVSGVAQTIVDDAFCTAAGASRYMDLGATEGMGESMSRGMVLVFSLWWDSSTSMQWLDQSSSGAGPCNATEGSPASIKAIEPDTQVTFSKIRWGDIGSTFSSGSANVSAGTGGAKL</sequence>
<dbReference type="InterPro" id="IPR001722">
    <property type="entry name" value="Glyco_hydro_7"/>
</dbReference>
<keyword evidence="7 9" id="KW-0326">Glycosidase</keyword>
<evidence type="ECO:0000256" key="2">
    <source>
        <dbReference type="ARBA" id="ARBA00006044"/>
    </source>
</evidence>
<dbReference type="EC" id="3.2.1.-" evidence="9"/>
<feature type="chain" id="PRO_5040833737" description="Glucanase" evidence="10">
    <location>
        <begin position="19"/>
        <end position="433"/>
    </location>
</feature>
<dbReference type="GO" id="GO:0030245">
    <property type="term" value="P:cellulose catabolic process"/>
    <property type="evidence" value="ECO:0007669"/>
    <property type="project" value="UniProtKB-KW"/>
</dbReference>
<evidence type="ECO:0000256" key="7">
    <source>
        <dbReference type="ARBA" id="ARBA00023295"/>
    </source>
</evidence>
<dbReference type="Proteomes" id="UP001140453">
    <property type="component" value="Unassembled WGS sequence"/>
</dbReference>
<dbReference type="PANTHER" id="PTHR33753">
    <property type="entry name" value="1,4-BETA-D-GLUCAN CELLOBIOHYDROLASE B"/>
    <property type="match status" value="1"/>
</dbReference>
<keyword evidence="3 9" id="KW-0378">Hydrolase</keyword>
<dbReference type="AlphaFoldDB" id="A0A9W9CZ71"/>
<keyword evidence="4 9" id="KW-0136">Cellulose degradation</keyword>
<comment type="catalytic activity">
    <reaction evidence="1">
        <text>Endohydrolysis of (1-&gt;4)-beta-D-glucosidic linkages in cellulose, lichenin and cereal beta-D-glucans.</text>
        <dbReference type="EC" id="3.2.1.4"/>
    </reaction>
</comment>
<accession>A0A9W9CZ71</accession>
<dbReference type="Pfam" id="PF00840">
    <property type="entry name" value="Glyco_hydro_7"/>
    <property type="match status" value="1"/>
</dbReference>
<dbReference type="PANTHER" id="PTHR33753:SF1">
    <property type="entry name" value="ENDO-BETA-1,4-GLUCANASE CELB"/>
    <property type="match status" value="1"/>
</dbReference>
<organism evidence="11 12">
    <name type="scientific">Gnomoniopsis smithogilvyi</name>
    <dbReference type="NCBI Taxonomy" id="1191159"/>
    <lineage>
        <taxon>Eukaryota</taxon>
        <taxon>Fungi</taxon>
        <taxon>Dikarya</taxon>
        <taxon>Ascomycota</taxon>
        <taxon>Pezizomycotina</taxon>
        <taxon>Sordariomycetes</taxon>
        <taxon>Sordariomycetidae</taxon>
        <taxon>Diaporthales</taxon>
        <taxon>Gnomoniaceae</taxon>
        <taxon>Gnomoniopsis</taxon>
    </lineage>
</organism>
<dbReference type="PRINTS" id="PR00734">
    <property type="entry name" value="GLHYDRLASE7"/>
</dbReference>
<comment type="caution">
    <text evidence="11">The sequence shown here is derived from an EMBL/GenBank/DDBJ whole genome shotgun (WGS) entry which is preliminary data.</text>
</comment>
<dbReference type="InterPro" id="IPR037019">
    <property type="entry name" value="Glyco_hydro_7_sf"/>
</dbReference>
<keyword evidence="12" id="KW-1185">Reference proteome</keyword>
<keyword evidence="8 9" id="KW-0624">Polysaccharide degradation</keyword>
<feature type="signal peptide" evidence="10">
    <location>
        <begin position="1"/>
        <end position="18"/>
    </location>
</feature>
<evidence type="ECO:0000256" key="9">
    <source>
        <dbReference type="RuleBase" id="RU361164"/>
    </source>
</evidence>
<keyword evidence="5" id="KW-0325">Glycoprotein</keyword>
<dbReference type="Gene3D" id="2.70.100.10">
    <property type="entry name" value="Glycoside hydrolase, family 7, domain"/>
    <property type="match status" value="1"/>
</dbReference>
<dbReference type="SUPFAM" id="SSF49899">
    <property type="entry name" value="Concanavalin A-like lectins/glucanases"/>
    <property type="match status" value="1"/>
</dbReference>
<dbReference type="CDD" id="cd07999">
    <property type="entry name" value="GH7_CBH_EG"/>
    <property type="match status" value="1"/>
</dbReference>
<dbReference type="InterPro" id="IPR013320">
    <property type="entry name" value="ConA-like_dom_sf"/>
</dbReference>
<evidence type="ECO:0000256" key="5">
    <source>
        <dbReference type="ARBA" id="ARBA00023180"/>
    </source>
</evidence>